<keyword evidence="5" id="KW-0479">Metal-binding</keyword>
<keyword evidence="6" id="KW-0436">Ligase</keyword>
<evidence type="ECO:0000313" key="6">
    <source>
        <dbReference type="EMBL" id="PNR96137.1"/>
    </source>
</evidence>
<evidence type="ECO:0000256" key="5">
    <source>
        <dbReference type="RuleBase" id="RU361279"/>
    </source>
</evidence>
<keyword evidence="5" id="KW-0460">Magnesium</keyword>
<dbReference type="AlphaFoldDB" id="A0A2K1P074"/>
<comment type="caution">
    <text evidence="6">The sequence shown here is derived from an EMBL/GenBank/DDBJ whole genome shotgun (WGS) entry which is preliminary data.</text>
</comment>
<evidence type="ECO:0000256" key="2">
    <source>
        <dbReference type="ARBA" id="ARBA00022741"/>
    </source>
</evidence>
<feature type="binding site" evidence="4">
    <location>
        <begin position="3"/>
        <end position="7"/>
    </location>
    <ligand>
        <name>ATP</name>
        <dbReference type="ChEBI" id="CHEBI:30616"/>
    </ligand>
</feature>
<dbReference type="NCBIfam" id="TIGR02727">
    <property type="entry name" value="MTHFS_bact"/>
    <property type="match status" value="1"/>
</dbReference>
<dbReference type="PIRSF" id="PIRSF006806">
    <property type="entry name" value="FTHF_cligase"/>
    <property type="match status" value="1"/>
</dbReference>
<dbReference type="RefSeq" id="WP_103067205.1">
    <property type="nucleotide sequence ID" value="NZ_AZRL01000016.1"/>
</dbReference>
<keyword evidence="3 4" id="KW-0067">ATP-binding</keyword>
<dbReference type="Proteomes" id="UP000236434">
    <property type="component" value="Unassembled WGS sequence"/>
</dbReference>
<dbReference type="PANTHER" id="PTHR23407:SF1">
    <property type="entry name" value="5-FORMYLTETRAHYDROFOLATE CYCLO-LIGASE"/>
    <property type="match status" value="1"/>
</dbReference>
<feature type="binding site" evidence="4">
    <location>
        <begin position="127"/>
        <end position="135"/>
    </location>
    <ligand>
        <name>ATP</name>
        <dbReference type="ChEBI" id="CHEBI:30616"/>
    </ligand>
</feature>
<dbReference type="GO" id="GO:0009396">
    <property type="term" value="P:folic acid-containing compound biosynthetic process"/>
    <property type="evidence" value="ECO:0007669"/>
    <property type="project" value="TreeGrafter"/>
</dbReference>
<dbReference type="GO" id="GO:0030272">
    <property type="term" value="F:5-formyltetrahydrofolate cyclo-ligase activity"/>
    <property type="evidence" value="ECO:0007669"/>
    <property type="project" value="UniProtKB-EC"/>
</dbReference>
<feature type="binding site" evidence="4">
    <location>
        <position position="54"/>
    </location>
    <ligand>
        <name>substrate</name>
    </ligand>
</feature>
<reference evidence="6 7" key="1">
    <citation type="submission" date="2013-12" db="EMBL/GenBank/DDBJ databases">
        <title>Comparative genomics of Petrotoga isolates.</title>
        <authorList>
            <person name="Nesbo C.L."/>
            <person name="Charchuk R."/>
            <person name="Chow K."/>
        </authorList>
    </citation>
    <scope>NUCLEOTIDE SEQUENCE [LARGE SCALE GENOMIC DNA]</scope>
    <source>
        <strain evidence="6 7">DSM 13574</strain>
    </source>
</reference>
<dbReference type="EC" id="6.3.3.2" evidence="5"/>
<comment type="cofactor">
    <cofactor evidence="5">
        <name>Mg(2+)</name>
        <dbReference type="ChEBI" id="CHEBI:18420"/>
    </cofactor>
</comment>
<gene>
    <name evidence="6" type="ORF">X929_06575</name>
</gene>
<comment type="catalytic activity">
    <reaction evidence="5">
        <text>(6S)-5-formyl-5,6,7,8-tetrahydrofolate + ATP = (6R)-5,10-methenyltetrahydrofolate + ADP + phosphate</text>
        <dbReference type="Rhea" id="RHEA:10488"/>
        <dbReference type="ChEBI" id="CHEBI:30616"/>
        <dbReference type="ChEBI" id="CHEBI:43474"/>
        <dbReference type="ChEBI" id="CHEBI:57455"/>
        <dbReference type="ChEBI" id="CHEBI:57457"/>
        <dbReference type="ChEBI" id="CHEBI:456216"/>
        <dbReference type="EC" id="6.3.3.2"/>
    </reaction>
</comment>
<dbReference type="PANTHER" id="PTHR23407">
    <property type="entry name" value="ATPASE INHIBITOR/5-FORMYLTETRAHYDROFOLATE CYCLO-LIGASE"/>
    <property type="match status" value="1"/>
</dbReference>
<evidence type="ECO:0000313" key="7">
    <source>
        <dbReference type="Proteomes" id="UP000236434"/>
    </source>
</evidence>
<evidence type="ECO:0000256" key="1">
    <source>
        <dbReference type="ARBA" id="ARBA00010638"/>
    </source>
</evidence>
<dbReference type="InterPro" id="IPR002698">
    <property type="entry name" value="FTHF_cligase"/>
</dbReference>
<evidence type="ECO:0000256" key="4">
    <source>
        <dbReference type="PIRSR" id="PIRSR006806-1"/>
    </source>
</evidence>
<accession>A0A2K1P074</accession>
<proteinExistence type="inferred from homology"/>
<dbReference type="Pfam" id="PF01812">
    <property type="entry name" value="5-FTHF_cyc-lig"/>
    <property type="match status" value="1"/>
</dbReference>
<dbReference type="GO" id="GO:0005524">
    <property type="term" value="F:ATP binding"/>
    <property type="evidence" value="ECO:0007669"/>
    <property type="project" value="UniProtKB-KW"/>
</dbReference>
<dbReference type="InterPro" id="IPR024185">
    <property type="entry name" value="FTHF_cligase-like_sf"/>
</dbReference>
<dbReference type="SUPFAM" id="SSF100950">
    <property type="entry name" value="NagB/RpiA/CoA transferase-like"/>
    <property type="match status" value="1"/>
</dbReference>
<evidence type="ECO:0000256" key="3">
    <source>
        <dbReference type="ARBA" id="ARBA00022840"/>
    </source>
</evidence>
<comment type="similarity">
    <text evidence="1 5">Belongs to the 5-formyltetrahydrofolate cyclo-ligase family.</text>
</comment>
<dbReference type="EMBL" id="AZRL01000016">
    <property type="protein sequence ID" value="PNR96137.1"/>
    <property type="molecule type" value="Genomic_DNA"/>
</dbReference>
<name>A0A2K1P074_9BACT</name>
<organism evidence="6 7">
    <name type="scientific">Petrotoga olearia DSM 13574</name>
    <dbReference type="NCBI Taxonomy" id="1122955"/>
    <lineage>
        <taxon>Bacteria</taxon>
        <taxon>Thermotogati</taxon>
        <taxon>Thermotogota</taxon>
        <taxon>Thermotogae</taxon>
        <taxon>Petrotogales</taxon>
        <taxon>Petrotogaceae</taxon>
        <taxon>Petrotoga</taxon>
    </lineage>
</organism>
<dbReference type="Gene3D" id="3.40.50.10420">
    <property type="entry name" value="NagB/RpiA/CoA transferase-like"/>
    <property type="match status" value="1"/>
</dbReference>
<keyword evidence="2 4" id="KW-0547">Nucleotide-binding</keyword>
<protein>
    <recommendedName>
        <fullName evidence="5">5-formyltetrahydrofolate cyclo-ligase</fullName>
        <ecNumber evidence="5">6.3.3.2</ecNumber>
    </recommendedName>
</protein>
<dbReference type="InterPro" id="IPR037171">
    <property type="entry name" value="NagB/RpiA_transferase-like"/>
</dbReference>
<sequence length="184" mass="21775">MTKKEIRDNILKKRLDLDQEKYEKYSQKIVEKLRNQIKKWDFDSIALYYPINKEVDVLPLIEELLKTQKKVYLPKVLGKQMKMGRVKSLDRLIKGKFNIPEPIEEEFSSKIDLYIIPAIAYDFKGYRLGYGGGYYDRYFLQNPKTHLIGVIFNFQLISSFPTHSNDLKVDFIITEKSEIEILNV</sequence>
<dbReference type="GO" id="GO:0046872">
    <property type="term" value="F:metal ion binding"/>
    <property type="evidence" value="ECO:0007669"/>
    <property type="project" value="UniProtKB-KW"/>
</dbReference>
<dbReference type="GO" id="GO:0035999">
    <property type="term" value="P:tetrahydrofolate interconversion"/>
    <property type="evidence" value="ECO:0007669"/>
    <property type="project" value="TreeGrafter"/>
</dbReference>
<dbReference type="OrthoDB" id="9801938at2"/>